<evidence type="ECO:0000256" key="2">
    <source>
        <dbReference type="ARBA" id="ARBA00022664"/>
    </source>
</evidence>
<comment type="caution">
    <text evidence="12">The sequence shown here is derived from an EMBL/GenBank/DDBJ whole genome shotgun (WGS) entry which is preliminary data.</text>
</comment>
<feature type="region of interest" description="Disordered" evidence="10">
    <location>
        <begin position="989"/>
        <end position="1034"/>
    </location>
</feature>
<evidence type="ECO:0000256" key="6">
    <source>
        <dbReference type="ARBA" id="ARBA00023242"/>
    </source>
</evidence>
<dbReference type="CDD" id="cd12299">
    <property type="entry name" value="RRM4_Prp24"/>
    <property type="match status" value="1"/>
</dbReference>
<proteinExistence type="predicted"/>
<evidence type="ECO:0000313" key="12">
    <source>
        <dbReference type="EMBL" id="RKF83537.1"/>
    </source>
</evidence>
<feature type="domain" description="RRM" evidence="11">
    <location>
        <begin position="741"/>
        <end position="817"/>
    </location>
</feature>
<evidence type="ECO:0000256" key="5">
    <source>
        <dbReference type="ARBA" id="ARBA00023187"/>
    </source>
</evidence>
<dbReference type="InterPro" id="IPR003107">
    <property type="entry name" value="HAT"/>
</dbReference>
<evidence type="ECO:0000313" key="13">
    <source>
        <dbReference type="Proteomes" id="UP000283383"/>
    </source>
</evidence>
<dbReference type="PANTHER" id="PTHR32343">
    <property type="entry name" value="SERINE/ARGININE-RICH SPLICING FACTOR"/>
    <property type="match status" value="1"/>
</dbReference>
<evidence type="ECO:0000256" key="9">
    <source>
        <dbReference type="PROSITE-ProRule" id="PRU00176"/>
    </source>
</evidence>
<feature type="region of interest" description="Disordered" evidence="10">
    <location>
        <begin position="831"/>
        <end position="859"/>
    </location>
</feature>
<organism evidence="12 13">
    <name type="scientific">Golovinomyces cichoracearum</name>
    <dbReference type="NCBI Taxonomy" id="62708"/>
    <lineage>
        <taxon>Eukaryota</taxon>
        <taxon>Fungi</taxon>
        <taxon>Dikarya</taxon>
        <taxon>Ascomycota</taxon>
        <taxon>Pezizomycotina</taxon>
        <taxon>Leotiomycetes</taxon>
        <taxon>Erysiphales</taxon>
        <taxon>Erysiphaceae</taxon>
        <taxon>Golovinomyces</taxon>
    </lineage>
</organism>
<dbReference type="SMART" id="SM00386">
    <property type="entry name" value="HAT"/>
    <property type="match status" value="3"/>
</dbReference>
<evidence type="ECO:0000259" key="11">
    <source>
        <dbReference type="PROSITE" id="PS50102"/>
    </source>
</evidence>
<dbReference type="Pfam" id="PF00076">
    <property type="entry name" value="RRM_1"/>
    <property type="match status" value="3"/>
</dbReference>
<dbReference type="Pfam" id="PF16842">
    <property type="entry name" value="RRM_occluded"/>
    <property type="match status" value="1"/>
</dbReference>
<feature type="compositionally biased region" description="Polar residues" evidence="10">
    <location>
        <begin position="996"/>
        <end position="1013"/>
    </location>
</feature>
<dbReference type="Gene3D" id="3.30.70.330">
    <property type="match status" value="4"/>
</dbReference>
<dbReference type="FunFam" id="3.30.70.330:FF:000365">
    <property type="entry name" value="U4/U6 snRNA-associated-splicing factor PRP24"/>
    <property type="match status" value="1"/>
</dbReference>
<dbReference type="SMART" id="SM00360">
    <property type="entry name" value="RRM"/>
    <property type="match status" value="4"/>
</dbReference>
<feature type="domain" description="RRM" evidence="11">
    <location>
        <begin position="574"/>
        <end position="649"/>
    </location>
</feature>
<dbReference type="SUPFAM" id="SSF54928">
    <property type="entry name" value="RNA-binding domain, RBD"/>
    <property type="match status" value="2"/>
</dbReference>
<name>A0A420J9S4_9PEZI</name>
<dbReference type="InterPro" id="IPR000504">
    <property type="entry name" value="RRM_dom"/>
</dbReference>
<dbReference type="STRING" id="62708.A0A420J9S4"/>
<keyword evidence="5" id="KW-0508">mRNA splicing</keyword>
<dbReference type="GO" id="GO:0008380">
    <property type="term" value="P:RNA splicing"/>
    <property type="evidence" value="ECO:0007669"/>
    <property type="project" value="UniProtKB-KW"/>
</dbReference>
<dbReference type="Gene3D" id="1.25.40.10">
    <property type="entry name" value="Tetratricopeptide repeat domain"/>
    <property type="match status" value="2"/>
</dbReference>
<evidence type="ECO:0000256" key="1">
    <source>
        <dbReference type="ARBA" id="ARBA00004123"/>
    </source>
</evidence>
<feature type="compositionally biased region" description="Polar residues" evidence="10">
    <location>
        <begin position="845"/>
        <end position="857"/>
    </location>
</feature>
<dbReference type="PANTHER" id="PTHR32343:SF8">
    <property type="entry name" value="RNA RECOGNITION MOTIF (RRM)-CONTAINING PROTEIN"/>
    <property type="match status" value="1"/>
</dbReference>
<keyword evidence="6" id="KW-0539">Nucleus</keyword>
<feature type="compositionally biased region" description="Polar residues" evidence="10">
    <location>
        <begin position="510"/>
        <end position="531"/>
    </location>
</feature>
<protein>
    <recommendedName>
        <fullName evidence="8">U4/U6 snRNA-associated-splicing factor PRP24</fullName>
    </recommendedName>
</protein>
<sequence length="1034" mass="118034">MPDPVTEDGWLALAEEAKRTACDLEKRVEVVELYKRAIAIQPCSNKIWLAYCEWIWSLHNQCQVSDPGWTEEERSLGQEIFNLQVVIDLWQQGTQATRYRLNDSHELWNRYISIELDALSDPPIDEQIENLRILFIERLKIPHATWDETSQMFSTFLSNYRESDWESTMVEVTKISKDAKIQYSQREPNESKLQRAVESGDPEALKSQFLDYLNWEQSQALKITKRGSNISSINLCVSLFERALTSAHLAKDPIVWEDYIIVLLEIKNLGDSSIQLPSVLSICHRATKNCPWSGALWARYILCAEMEPLPFSSIEQIKHAATNTGDLDRDGINDVVLFYVAWCGYLKRRTLVEGATDEDFDLVEMGLPTALEDVRLWGKRRYGKAWKGDPYFRIESILIQTLTEKGYLEEARSHWRELVATHADSYDFWYQYYQWEMIVRNLKEPPINATRVLLQAIRHKTLDWPEKIMEIYIKHCDNYEKADTILQALNTVHRISKGVIKRREREAFDHQTQSLQLNSGTEVTSTSTNRNTDSEPLKRKREDEEDSRSNTKRLQTVNQASLQEQYLKRDRENTTIVVKNLPAEVTQTKVKQYFKDYAHINSIILKTESDGLSAIALIELRTREDVQSALLKHNKYFGDQQISVAPGTGLTLYVTNYPPAADDKYFHELFKDCGEILSIRWPSIKFKTTRRFIYISFRTPEGAEAATKLDGLALGGVYKLSVAYSNPNIKKEREGATAEGRELHVTNLDTSLTEEDVKEVFAKYGTIQKVNILKKLSGKSKGAAFIVFEKKEEAYNALNLDKTKLKSRVLSVEISKEKNFKPTATVANTESLVLNTQNDEPKSPQLKSDNGSANSSEPKILSGFDISNRTMALLNLPDTINDTRVRLLVSSFGDIVRLVLRPDYQGALVEFTNPTSAGKAIMSLDGYEIIPGHKIRTGSKNDLFKGDETLPHTEKTNFGQRNKSIGRLMQQTAPIRRPAAPTGIRIAKKKKLEDPNSFTETKNTNISDTNANQKGKDKKQMKNADFKALFSNGK</sequence>
<evidence type="ECO:0000256" key="4">
    <source>
        <dbReference type="ARBA" id="ARBA00022884"/>
    </source>
</evidence>
<feature type="compositionally biased region" description="Basic and acidic residues" evidence="10">
    <location>
        <begin position="532"/>
        <end position="542"/>
    </location>
</feature>
<feature type="domain" description="RRM" evidence="11">
    <location>
        <begin position="869"/>
        <end position="942"/>
    </location>
</feature>
<dbReference type="GO" id="GO:0005688">
    <property type="term" value="C:U6 snRNP"/>
    <property type="evidence" value="ECO:0007669"/>
    <property type="project" value="UniProtKB-ARBA"/>
</dbReference>
<evidence type="ECO:0000256" key="7">
    <source>
        <dbReference type="ARBA" id="ARBA00093374"/>
    </source>
</evidence>
<dbReference type="GO" id="GO:0006397">
    <property type="term" value="P:mRNA processing"/>
    <property type="evidence" value="ECO:0007669"/>
    <property type="project" value="UniProtKB-KW"/>
</dbReference>
<feature type="region of interest" description="Disordered" evidence="10">
    <location>
        <begin position="508"/>
        <end position="560"/>
    </location>
</feature>
<reference evidence="12 13" key="1">
    <citation type="journal article" date="2018" name="BMC Genomics">
        <title>Comparative genome analyses reveal sequence features reflecting distinct modes of host-adaptation between dicot and monocot powdery mildew.</title>
        <authorList>
            <person name="Wu Y."/>
            <person name="Ma X."/>
            <person name="Pan Z."/>
            <person name="Kale S.D."/>
            <person name="Song Y."/>
            <person name="King H."/>
            <person name="Zhang Q."/>
            <person name="Presley C."/>
            <person name="Deng X."/>
            <person name="Wei C.I."/>
            <person name="Xiao S."/>
        </authorList>
    </citation>
    <scope>NUCLEOTIDE SEQUENCE [LARGE SCALE GENOMIC DNA]</scope>
    <source>
        <strain evidence="12">UMSG3</strain>
    </source>
</reference>
<dbReference type="PROSITE" id="PS50102">
    <property type="entry name" value="RRM"/>
    <property type="match status" value="4"/>
</dbReference>
<feature type="domain" description="RRM" evidence="11">
    <location>
        <begin position="650"/>
        <end position="727"/>
    </location>
</feature>
<dbReference type="SUPFAM" id="SSF48452">
    <property type="entry name" value="TPR-like"/>
    <property type="match status" value="1"/>
</dbReference>
<dbReference type="InterPro" id="IPR035979">
    <property type="entry name" value="RBD_domain_sf"/>
</dbReference>
<dbReference type="InterPro" id="IPR031766">
    <property type="entry name" value="RRM_occluded"/>
</dbReference>
<comment type="subcellular location">
    <subcellularLocation>
        <location evidence="1">Nucleus</location>
    </subcellularLocation>
</comment>
<dbReference type="AlphaFoldDB" id="A0A420J9S4"/>
<keyword evidence="4 9" id="KW-0694">RNA-binding</keyword>
<dbReference type="Proteomes" id="UP000283383">
    <property type="component" value="Unassembled WGS sequence"/>
</dbReference>
<keyword evidence="13" id="KW-1185">Reference proteome</keyword>
<evidence type="ECO:0000256" key="3">
    <source>
        <dbReference type="ARBA" id="ARBA00022737"/>
    </source>
</evidence>
<dbReference type="GO" id="GO:0003723">
    <property type="term" value="F:RNA binding"/>
    <property type="evidence" value="ECO:0007669"/>
    <property type="project" value="UniProtKB-UniRule"/>
</dbReference>
<gene>
    <name evidence="12" type="ORF">GcM3_012029</name>
</gene>
<accession>A0A420J9S4</accession>
<keyword evidence="2" id="KW-0507">mRNA processing</keyword>
<dbReference type="CDD" id="cd00590">
    <property type="entry name" value="RRM_SF"/>
    <property type="match status" value="1"/>
</dbReference>
<keyword evidence="3" id="KW-0677">Repeat</keyword>
<dbReference type="InterPro" id="IPR011990">
    <property type="entry name" value="TPR-like_helical_dom_sf"/>
</dbReference>
<evidence type="ECO:0000256" key="8">
    <source>
        <dbReference type="ARBA" id="ARBA00093627"/>
    </source>
</evidence>
<evidence type="ECO:0000256" key="10">
    <source>
        <dbReference type="SAM" id="MobiDB-lite"/>
    </source>
</evidence>
<feature type="compositionally biased region" description="Basic and acidic residues" evidence="10">
    <location>
        <begin position="1014"/>
        <end position="1025"/>
    </location>
</feature>
<dbReference type="EMBL" id="MCBQ01001230">
    <property type="protein sequence ID" value="RKF83537.1"/>
    <property type="molecule type" value="Genomic_DNA"/>
</dbReference>
<comment type="function">
    <text evidence="7">Functions as a recycling factor of the spliceosome, a machinery that forms on each precursor-messenger RNA (pre-mRNA) and catalyzes the removal of introns. Chaperones the re-annealing of U4 and U6 snRNAs (small nuclear RNAs) released from previous rounds of splicing, an initial step in reforming the U4/U6-U5 tri-snRNP (small nuclear ribonucleoprotein) that can reassemble into another spliceosome complex; this step involves binding U6 and facilitating the unwinding of the U6 internal stem loop, followed by base-pairing of U6 to U4.</text>
</comment>
<dbReference type="InterPro" id="IPR012677">
    <property type="entry name" value="Nucleotide-bd_a/b_plait_sf"/>
</dbReference>